<dbReference type="InterPro" id="IPR025965">
    <property type="entry name" value="FlgD/Vpr_Ig-like"/>
</dbReference>
<keyword evidence="1" id="KW-0732">Signal</keyword>
<gene>
    <name evidence="3" type="ORF">GF359_07485</name>
</gene>
<dbReference type="Gene3D" id="2.60.40.4070">
    <property type="match status" value="1"/>
</dbReference>
<evidence type="ECO:0000313" key="4">
    <source>
        <dbReference type="Proteomes" id="UP000630660"/>
    </source>
</evidence>
<sequence>MKRSNIVLGVTALLATAIPAFALSGKVWSEVEGNTGIVHHDDVYFNCCADMAFEIVQEGKVIDIYERDLGTHPCYCMCYYDFIHKIDGLAPGTYTANVWEASYDEEFKFAGTTTFTIKVQTGSFSTTTLMSECHNSEGVEEPRAPDEGLTLESLSAPSETYARISYHLPHDAETVLEIFDAAGNRVRILDLGDQAAGEHLVVWDTRNQAGQQVSRGIYFVRLQADSDIRTLSLVVLR</sequence>
<accession>A0A9D5KA27</accession>
<organism evidence="3 4">
    <name type="scientific">candidate division WOR-3 bacterium</name>
    <dbReference type="NCBI Taxonomy" id="2052148"/>
    <lineage>
        <taxon>Bacteria</taxon>
        <taxon>Bacteria division WOR-3</taxon>
    </lineage>
</organism>
<dbReference type="Pfam" id="PF13860">
    <property type="entry name" value="FlgD_ig"/>
    <property type="match status" value="1"/>
</dbReference>
<dbReference type="AlphaFoldDB" id="A0A9D5KA27"/>
<proteinExistence type="predicted"/>
<comment type="caution">
    <text evidence="3">The sequence shown here is derived from an EMBL/GenBank/DDBJ whole genome shotgun (WGS) entry which is preliminary data.</text>
</comment>
<reference evidence="3" key="1">
    <citation type="submission" date="2019-11" db="EMBL/GenBank/DDBJ databases">
        <title>Microbial mats filling the niche in hypersaline microbial mats.</title>
        <authorList>
            <person name="Wong H.L."/>
            <person name="Macleod F.I."/>
            <person name="White R.A. III"/>
            <person name="Burns B.P."/>
        </authorList>
    </citation>
    <scope>NUCLEOTIDE SEQUENCE</scope>
    <source>
        <strain evidence="3">Bin_327</strain>
    </source>
</reference>
<evidence type="ECO:0000256" key="1">
    <source>
        <dbReference type="SAM" id="SignalP"/>
    </source>
</evidence>
<feature type="chain" id="PRO_5038433078" description="FlgD/Vpr Ig-like domain-containing protein" evidence="1">
    <location>
        <begin position="23"/>
        <end position="237"/>
    </location>
</feature>
<dbReference type="Proteomes" id="UP000630660">
    <property type="component" value="Unassembled WGS sequence"/>
</dbReference>
<protein>
    <recommendedName>
        <fullName evidence="2">FlgD/Vpr Ig-like domain-containing protein</fullName>
    </recommendedName>
</protein>
<name>A0A9D5KA27_UNCW3</name>
<feature type="signal peptide" evidence="1">
    <location>
        <begin position="1"/>
        <end position="22"/>
    </location>
</feature>
<evidence type="ECO:0000259" key="2">
    <source>
        <dbReference type="Pfam" id="PF13860"/>
    </source>
</evidence>
<dbReference type="EMBL" id="WJKJ01000248">
    <property type="protein sequence ID" value="MBD3365042.1"/>
    <property type="molecule type" value="Genomic_DNA"/>
</dbReference>
<evidence type="ECO:0000313" key="3">
    <source>
        <dbReference type="EMBL" id="MBD3365042.1"/>
    </source>
</evidence>
<feature type="domain" description="FlgD/Vpr Ig-like" evidence="2">
    <location>
        <begin position="159"/>
        <end position="226"/>
    </location>
</feature>